<evidence type="ECO:0000313" key="2">
    <source>
        <dbReference type="EMBL" id="GFN84092.1"/>
    </source>
</evidence>
<dbReference type="Proteomes" id="UP000735302">
    <property type="component" value="Unassembled WGS sequence"/>
</dbReference>
<feature type="compositionally biased region" description="Polar residues" evidence="1">
    <location>
        <begin position="10"/>
        <end position="19"/>
    </location>
</feature>
<gene>
    <name evidence="2" type="ORF">PoB_001059800</name>
</gene>
<dbReference type="AlphaFoldDB" id="A0AAV3YNF3"/>
<feature type="region of interest" description="Disordered" evidence="1">
    <location>
        <begin position="1"/>
        <end position="20"/>
    </location>
</feature>
<sequence>MAETRDSDETQPPTANTRLSVKKHRCLRHETVTRHHYRWLRHETVTRQKLPMAKTSDSDGTQPLMVEI</sequence>
<dbReference type="EMBL" id="BLXT01001278">
    <property type="protein sequence ID" value="GFN84092.1"/>
    <property type="molecule type" value="Genomic_DNA"/>
</dbReference>
<protein>
    <submittedName>
        <fullName evidence="2">Uncharacterized protein</fullName>
    </submittedName>
</protein>
<name>A0AAV3YNF3_9GAST</name>
<accession>A0AAV3YNF3</accession>
<feature type="region of interest" description="Disordered" evidence="1">
    <location>
        <begin position="47"/>
        <end position="68"/>
    </location>
</feature>
<proteinExistence type="predicted"/>
<organism evidence="2 3">
    <name type="scientific">Plakobranchus ocellatus</name>
    <dbReference type="NCBI Taxonomy" id="259542"/>
    <lineage>
        <taxon>Eukaryota</taxon>
        <taxon>Metazoa</taxon>
        <taxon>Spiralia</taxon>
        <taxon>Lophotrochozoa</taxon>
        <taxon>Mollusca</taxon>
        <taxon>Gastropoda</taxon>
        <taxon>Heterobranchia</taxon>
        <taxon>Euthyneura</taxon>
        <taxon>Panpulmonata</taxon>
        <taxon>Sacoglossa</taxon>
        <taxon>Placobranchoidea</taxon>
        <taxon>Plakobranchidae</taxon>
        <taxon>Plakobranchus</taxon>
    </lineage>
</organism>
<evidence type="ECO:0000256" key="1">
    <source>
        <dbReference type="SAM" id="MobiDB-lite"/>
    </source>
</evidence>
<reference evidence="2 3" key="1">
    <citation type="journal article" date="2021" name="Elife">
        <title>Chloroplast acquisition without the gene transfer in kleptoplastic sea slugs, Plakobranchus ocellatus.</title>
        <authorList>
            <person name="Maeda T."/>
            <person name="Takahashi S."/>
            <person name="Yoshida T."/>
            <person name="Shimamura S."/>
            <person name="Takaki Y."/>
            <person name="Nagai Y."/>
            <person name="Toyoda A."/>
            <person name="Suzuki Y."/>
            <person name="Arimoto A."/>
            <person name="Ishii H."/>
            <person name="Satoh N."/>
            <person name="Nishiyama T."/>
            <person name="Hasebe M."/>
            <person name="Maruyama T."/>
            <person name="Minagawa J."/>
            <person name="Obokata J."/>
            <person name="Shigenobu S."/>
        </authorList>
    </citation>
    <scope>NUCLEOTIDE SEQUENCE [LARGE SCALE GENOMIC DNA]</scope>
</reference>
<evidence type="ECO:0000313" key="3">
    <source>
        <dbReference type="Proteomes" id="UP000735302"/>
    </source>
</evidence>
<keyword evidence="3" id="KW-1185">Reference proteome</keyword>
<comment type="caution">
    <text evidence="2">The sequence shown here is derived from an EMBL/GenBank/DDBJ whole genome shotgun (WGS) entry which is preliminary data.</text>
</comment>